<accession>A0ABS1WHE2</accession>
<feature type="transmembrane region" description="Helical" evidence="1">
    <location>
        <begin position="170"/>
        <end position="190"/>
    </location>
</feature>
<gene>
    <name evidence="2" type="ORF">JAO71_01900</name>
</gene>
<dbReference type="Proteomes" id="UP000605013">
    <property type="component" value="Unassembled WGS sequence"/>
</dbReference>
<protein>
    <recommendedName>
        <fullName evidence="4">DUF1700 domain-containing protein</fullName>
    </recommendedName>
</protein>
<name>A0ABS1WHE2_9FLAO</name>
<sequence>MKLSKEQIQYIDDYLIRLGVKFTDVRLELIDHLASGFEASKKEQQLEDYLKSKIDFIQDFEKKRQKTIHWSYQREMWRRLAMFFYKPKYIPFTIMLGFAVYWMQQLQPNKALTLILVVSLSIIHFWAIITGFSHHKTFKKLQIAQPLYSIMALPSLFLYCMGVAKPWLENQYFFIAFWFLAVLFNIAGGIELRNKKNKILEYSKTLCK</sequence>
<feature type="transmembrane region" description="Helical" evidence="1">
    <location>
        <begin position="114"/>
        <end position="134"/>
    </location>
</feature>
<keyword evidence="3" id="KW-1185">Reference proteome</keyword>
<keyword evidence="1" id="KW-0812">Transmembrane</keyword>
<dbReference type="RefSeq" id="WP_202998533.1">
    <property type="nucleotide sequence ID" value="NZ_JAEMEF010000001.1"/>
</dbReference>
<dbReference type="EMBL" id="JAEMEF010000001">
    <property type="protein sequence ID" value="MBL7558541.1"/>
    <property type="molecule type" value="Genomic_DNA"/>
</dbReference>
<keyword evidence="1" id="KW-1133">Transmembrane helix</keyword>
<proteinExistence type="predicted"/>
<feature type="transmembrane region" description="Helical" evidence="1">
    <location>
        <begin position="146"/>
        <end position="164"/>
    </location>
</feature>
<reference evidence="2 3" key="1">
    <citation type="submission" date="2020-12" db="EMBL/GenBank/DDBJ databases">
        <title>Olleya sediminilitoris sp. nov., isolated from a tidal flat.</title>
        <authorList>
            <person name="Park S."/>
            <person name="Yoon J.-H."/>
        </authorList>
    </citation>
    <scope>NUCLEOTIDE SEQUENCE [LARGE SCALE GENOMIC DNA]</scope>
    <source>
        <strain evidence="2 3">YSTF-M6</strain>
    </source>
</reference>
<evidence type="ECO:0000256" key="1">
    <source>
        <dbReference type="SAM" id="Phobius"/>
    </source>
</evidence>
<evidence type="ECO:0000313" key="2">
    <source>
        <dbReference type="EMBL" id="MBL7558541.1"/>
    </source>
</evidence>
<evidence type="ECO:0008006" key="4">
    <source>
        <dbReference type="Google" id="ProtNLM"/>
    </source>
</evidence>
<keyword evidence="1" id="KW-0472">Membrane</keyword>
<organism evidence="2 3">
    <name type="scientific">Olleya sediminilitoris</name>
    <dbReference type="NCBI Taxonomy" id="2795739"/>
    <lineage>
        <taxon>Bacteria</taxon>
        <taxon>Pseudomonadati</taxon>
        <taxon>Bacteroidota</taxon>
        <taxon>Flavobacteriia</taxon>
        <taxon>Flavobacteriales</taxon>
        <taxon>Flavobacteriaceae</taxon>
    </lineage>
</organism>
<evidence type="ECO:0000313" key="3">
    <source>
        <dbReference type="Proteomes" id="UP000605013"/>
    </source>
</evidence>
<feature type="transmembrane region" description="Helical" evidence="1">
    <location>
        <begin position="83"/>
        <end position="102"/>
    </location>
</feature>
<comment type="caution">
    <text evidence="2">The sequence shown here is derived from an EMBL/GenBank/DDBJ whole genome shotgun (WGS) entry which is preliminary data.</text>
</comment>